<evidence type="ECO:0000313" key="4">
    <source>
        <dbReference type="Proteomes" id="UP001213000"/>
    </source>
</evidence>
<feature type="compositionally biased region" description="Acidic residues" evidence="1">
    <location>
        <begin position="1800"/>
        <end position="1822"/>
    </location>
</feature>
<name>A0AAD5VKR0_9AGAR</name>
<dbReference type="CDD" id="cd09917">
    <property type="entry name" value="F-box_SF"/>
    <property type="match status" value="1"/>
</dbReference>
<sequence>MELVDMSSHHYQHPLSDTEADRLDEVDERRTPSPPPTPDPISVSVPPTPSSTGGALLSRIGSVKRWNVRRKKGDAAPSEPVAVKDEKGKDSSEAQPSPRPRTSFSSLLHSQQQSTVPPPSSSWFFRPTSPVNSRNGTRTNNNGHAKTQSGSNSRPSYTGSRSGSMTDLSMRGSIYAGSSSNFEEDEHHPPSTKTSSNKLVKRKSLGFVQLRKSLVPSDAEQSSGGDLYRQKSGAGSKRPMSMQPQPRLPSGARQAATVRHASYGNANKVKKAAASTDDLHDDSSVRERKQSSVSRDVRPKTKESKENIKEEGSRSFMGSMRRLSLVNRHRRNKSGASLIETMSRISSELPTPTTPQKPPTSPSSTEFPPSLPPLPPMSDFHVPRPRTPHTPASVPSLLPPIELQPPSPPRPHNTVTDAFHANVDSLLSPVSTASSSVAPATSTSTTTLSSPSSSSISSSSPRSLKPTPQKSLTPSSNIQTTPGPKTRPSPPHAHTRASPHTHHNTRTPKSTTSPHGTASLGRSTISPKHSSVLATVEAFPRRNSLSDLKSDLKIPARISQAQQGLKRDLGMVRDFAVYIEQLKKQQEMYHELVQQMQRKLDAQAQLSSTPGASQLSLTQDQQRAVSPSFFNIKPRVTRARSNTNPSNGSGSRYKELAAAFYTINSKYRISWECAELLVDLADGTSAAMGGAATPASSSTSAGGGPTTTPSSSMPAALNSSSNAEKKKGRERAITLAGDKSRPNTPTTIVPSVSLPAPAMASTSPSPASPPGWRASTGRHDLSHRQLVLLKEMLNNAEAVLSADGSAPGGGGGMGMSLSVPEETGAGASTDDLRVDVNKDWRWGGDPMGSTITLPSGVEDGAQHEASGVAEKKKSRRKSKLVGMAGIRDMLRALKRGVSATTTTITTDSTSASKDQLSPPLPVNHNHAMLSTASLSTDTSFERSSAGHGQSTNNLPVPKHPDQEKTGRKPRSSSGPEVLPSSRGRDRNLREPSPSPYAAQFVTKRSPRRPSLASIFRLGRKHAPTSASTTDLSLHGSESHTDVSSSRPGTSIGLNASHLRMNAGSPLEEDWDRMDSASDLDAAARALGVPKEGGGSTLKLRKGKSPYLQYQVPSSSSQLQHRPSTPRRSASGSQLSLWAESPSKQKARIQMQIQMQMHQQVTPRAPRLSNVDESAESIRVRERQQEDRRRSSSGKFASVRSMPPQPVVAGPRLAMTPENIKPLLENAKEVHARLGDCIMEIRRLLEGDGGLGERSVSGSSLERLSVTTMSSSSLFLDLPPEIITQILLFLPNSSILACQRVNHYLFNLIFTSVELQYALTGRFSMQLDNPNSNLSVNDRLMQLTTKDSRWEQLSLNFSKSVNVPFSTSGIYDLTGGIYLLGDSSRKGLYYTYLPNKPDEEVQWKVVRTDQTILDMGLCVYEHDLLAIITTEPKYPQTTQYVYHDPPDSYEIRLHLHSVSTGLTHPEAQQPSVLVASMEWEKPAIGIEIVGDNLVLILAYYGNWAKPDDQVFIYEWKTGKLKMKFTAPYESYSGLLFLTEDVVLLPNTNQRRLEFWKIPPDVCDIESPKPFFALGLPKLETSSIYGHISCRADPNPTSSFHHSTKPFHADPHHAIAIFHITVIGHRNGGMIHAFDQTYGFVFFVHRSSLIQCLDRFPTEVSYEHSPRAIPYAEWGPLICRWFAAEVFPTRWITTTSGQRCIMVHEITFAENENVPIILFNFNPNDVAKLLAAEKREHEKRIRARIAKQRLLELARECDEKQMKINLDQLVLTFEQTMAELGIDPEWDPRMGPLNPLDGGDHNDDDDDDDNWMDTLSDDESDDWDGSGRPKQRVKAIVRQQDSVDDSHYCFAEIVYSSLPYNVYMSQEKYPFNGVLLDEERIIGLETNRHHRISKVNILHYG</sequence>
<feature type="compositionally biased region" description="Polar residues" evidence="1">
    <location>
        <begin position="507"/>
        <end position="528"/>
    </location>
</feature>
<dbReference type="SUPFAM" id="SSF81383">
    <property type="entry name" value="F-box domain"/>
    <property type="match status" value="1"/>
</dbReference>
<feature type="region of interest" description="Disordered" evidence="1">
    <location>
        <begin position="435"/>
        <end position="528"/>
    </location>
</feature>
<feature type="compositionally biased region" description="Basic and acidic residues" evidence="1">
    <location>
        <begin position="723"/>
        <end position="732"/>
    </location>
</feature>
<accession>A0AAD5VKR0</accession>
<feature type="compositionally biased region" description="Basic and acidic residues" evidence="1">
    <location>
        <begin position="82"/>
        <end position="92"/>
    </location>
</feature>
<gene>
    <name evidence="3" type="ORF">NP233_g10218</name>
</gene>
<protein>
    <recommendedName>
        <fullName evidence="2">F-box domain-containing protein</fullName>
    </recommendedName>
</protein>
<reference evidence="3" key="1">
    <citation type="submission" date="2022-07" db="EMBL/GenBank/DDBJ databases">
        <title>Genome Sequence of Leucocoprinus birnbaumii.</title>
        <authorList>
            <person name="Buettner E."/>
        </authorList>
    </citation>
    <scope>NUCLEOTIDE SEQUENCE</scope>
    <source>
        <strain evidence="3">VT141</strain>
    </source>
</reference>
<feature type="compositionally biased region" description="Polar residues" evidence="1">
    <location>
        <begin position="1112"/>
        <end position="1135"/>
    </location>
</feature>
<dbReference type="InterPro" id="IPR036047">
    <property type="entry name" value="F-box-like_dom_sf"/>
</dbReference>
<proteinExistence type="predicted"/>
<feature type="compositionally biased region" description="Polar residues" evidence="1">
    <location>
        <begin position="469"/>
        <end position="483"/>
    </location>
</feature>
<feature type="compositionally biased region" description="Pro residues" evidence="1">
    <location>
        <begin position="402"/>
        <end position="411"/>
    </location>
</feature>
<evidence type="ECO:0000313" key="3">
    <source>
        <dbReference type="EMBL" id="KAJ3561393.1"/>
    </source>
</evidence>
<feature type="compositionally biased region" description="Low complexity" evidence="1">
    <location>
        <begin position="755"/>
        <end position="765"/>
    </location>
</feature>
<feature type="compositionally biased region" description="Basic residues" evidence="1">
    <location>
        <begin position="493"/>
        <end position="506"/>
    </location>
</feature>
<feature type="region of interest" description="Disordered" evidence="1">
    <location>
        <begin position="1781"/>
        <end position="1827"/>
    </location>
</feature>
<feature type="compositionally biased region" description="Low complexity" evidence="1">
    <location>
        <begin position="134"/>
        <end position="143"/>
    </location>
</feature>
<comment type="caution">
    <text evidence="3">The sequence shown here is derived from an EMBL/GenBank/DDBJ whole genome shotgun (WGS) entry which is preliminary data.</text>
</comment>
<feature type="region of interest" description="Disordered" evidence="1">
    <location>
        <begin position="854"/>
        <end position="878"/>
    </location>
</feature>
<feature type="compositionally biased region" description="Polar residues" evidence="1">
    <location>
        <begin position="928"/>
        <end position="954"/>
    </location>
</feature>
<feature type="region of interest" description="Disordered" evidence="1">
    <location>
        <begin position="901"/>
        <end position="1056"/>
    </location>
</feature>
<dbReference type="InterPro" id="IPR001810">
    <property type="entry name" value="F-box_dom"/>
</dbReference>
<feature type="compositionally biased region" description="Low complexity" evidence="1">
    <location>
        <begin position="687"/>
        <end position="722"/>
    </location>
</feature>
<feature type="compositionally biased region" description="Polar residues" evidence="1">
    <location>
        <begin position="144"/>
        <end position="167"/>
    </location>
</feature>
<feature type="compositionally biased region" description="Low complexity" evidence="1">
    <location>
        <begin position="103"/>
        <end position="115"/>
    </location>
</feature>
<dbReference type="PROSITE" id="PS50181">
    <property type="entry name" value="FBOX"/>
    <property type="match status" value="1"/>
</dbReference>
<feature type="compositionally biased region" description="Low complexity" evidence="1">
    <location>
        <begin position="1148"/>
        <end position="1159"/>
    </location>
</feature>
<dbReference type="Proteomes" id="UP001213000">
    <property type="component" value="Unassembled WGS sequence"/>
</dbReference>
<feature type="compositionally biased region" description="Pro residues" evidence="1">
    <location>
        <begin position="352"/>
        <end position="361"/>
    </location>
</feature>
<feature type="compositionally biased region" description="Low complexity" evidence="1">
    <location>
        <begin position="901"/>
        <end position="912"/>
    </location>
</feature>
<keyword evidence="4" id="KW-1185">Reference proteome</keyword>
<evidence type="ECO:0000256" key="1">
    <source>
        <dbReference type="SAM" id="MobiDB-lite"/>
    </source>
</evidence>
<feature type="region of interest" description="Disordered" evidence="1">
    <location>
        <begin position="1112"/>
        <end position="1210"/>
    </location>
</feature>
<dbReference type="EMBL" id="JANIEX010001011">
    <property type="protein sequence ID" value="KAJ3561393.1"/>
    <property type="molecule type" value="Genomic_DNA"/>
</dbReference>
<feature type="region of interest" description="Disordered" evidence="1">
    <location>
        <begin position="1"/>
        <end position="416"/>
    </location>
</feature>
<feature type="compositionally biased region" description="Polar residues" evidence="1">
    <location>
        <begin position="1041"/>
        <end position="1053"/>
    </location>
</feature>
<evidence type="ECO:0000259" key="2">
    <source>
        <dbReference type="PROSITE" id="PS50181"/>
    </source>
</evidence>
<feature type="compositionally biased region" description="Basic and acidic residues" evidence="1">
    <location>
        <begin position="19"/>
        <end position="31"/>
    </location>
</feature>
<feature type="compositionally biased region" description="Basic and acidic residues" evidence="1">
    <location>
        <begin position="277"/>
        <end position="313"/>
    </location>
</feature>
<feature type="compositionally biased region" description="Basic and acidic residues" evidence="1">
    <location>
        <begin position="1175"/>
        <end position="1189"/>
    </location>
</feature>
<feature type="compositionally biased region" description="Low complexity" evidence="1">
    <location>
        <begin position="435"/>
        <end position="468"/>
    </location>
</feature>
<feature type="region of interest" description="Disordered" evidence="1">
    <location>
        <begin position="687"/>
        <end position="776"/>
    </location>
</feature>
<organism evidence="3 4">
    <name type="scientific">Leucocoprinus birnbaumii</name>
    <dbReference type="NCBI Taxonomy" id="56174"/>
    <lineage>
        <taxon>Eukaryota</taxon>
        <taxon>Fungi</taxon>
        <taxon>Dikarya</taxon>
        <taxon>Basidiomycota</taxon>
        <taxon>Agaricomycotina</taxon>
        <taxon>Agaricomycetes</taxon>
        <taxon>Agaricomycetidae</taxon>
        <taxon>Agaricales</taxon>
        <taxon>Agaricineae</taxon>
        <taxon>Agaricaceae</taxon>
        <taxon>Leucocoprinus</taxon>
    </lineage>
</organism>
<feature type="domain" description="F-box" evidence="2">
    <location>
        <begin position="1271"/>
        <end position="1319"/>
    </location>
</feature>